<dbReference type="Gene3D" id="3.90.1200.10">
    <property type="match status" value="1"/>
</dbReference>
<dbReference type="PANTHER" id="PTHR39179:SF3">
    <property type="entry name" value="COTS-RELATED PROTEIN"/>
    <property type="match status" value="1"/>
</dbReference>
<gene>
    <name evidence="1" type="ORF">D8M04_01370</name>
</gene>
<dbReference type="SUPFAM" id="SSF56112">
    <property type="entry name" value="Protein kinase-like (PK-like)"/>
    <property type="match status" value="1"/>
</dbReference>
<keyword evidence="2" id="KW-1185">Reference proteome</keyword>
<dbReference type="EMBL" id="RCHR01000001">
    <property type="protein sequence ID" value="RLL47955.1"/>
    <property type="molecule type" value="Genomic_DNA"/>
</dbReference>
<dbReference type="Proteomes" id="UP000270219">
    <property type="component" value="Unassembled WGS sequence"/>
</dbReference>
<evidence type="ECO:0000313" key="1">
    <source>
        <dbReference type="EMBL" id="RLL47955.1"/>
    </source>
</evidence>
<evidence type="ECO:0000313" key="2">
    <source>
        <dbReference type="Proteomes" id="UP000270219"/>
    </source>
</evidence>
<dbReference type="OrthoDB" id="2379727at2"/>
<protein>
    <recommendedName>
        <fullName evidence="3">Spore coat protein YsxE</fullName>
    </recommendedName>
</protein>
<dbReference type="InterPro" id="IPR047175">
    <property type="entry name" value="CotS-like"/>
</dbReference>
<dbReference type="InterPro" id="IPR011009">
    <property type="entry name" value="Kinase-like_dom_sf"/>
</dbReference>
<dbReference type="Gene3D" id="3.30.200.20">
    <property type="entry name" value="Phosphorylase Kinase, domain 1"/>
    <property type="match status" value="1"/>
</dbReference>
<name>A0A498DEJ8_9BACI</name>
<organism evidence="1 2">
    <name type="scientific">Oceanobacillus piezotolerans</name>
    <dbReference type="NCBI Taxonomy" id="2448030"/>
    <lineage>
        <taxon>Bacteria</taxon>
        <taxon>Bacillati</taxon>
        <taxon>Bacillota</taxon>
        <taxon>Bacilli</taxon>
        <taxon>Bacillales</taxon>
        <taxon>Bacillaceae</taxon>
        <taxon>Oceanobacillus</taxon>
    </lineage>
</organism>
<dbReference type="RefSeq" id="WP_121520657.1">
    <property type="nucleotide sequence ID" value="NZ_RCHR01000001.1"/>
</dbReference>
<proteinExistence type="predicted"/>
<comment type="caution">
    <text evidence="1">The sequence shown here is derived from an EMBL/GenBank/DDBJ whole genome shotgun (WGS) entry which is preliminary data.</text>
</comment>
<evidence type="ECO:0008006" key="3">
    <source>
        <dbReference type="Google" id="ProtNLM"/>
    </source>
</evidence>
<dbReference type="PANTHER" id="PTHR39179">
    <property type="entry name" value="SPORE COAT PROTEIN I"/>
    <property type="match status" value="1"/>
</dbReference>
<reference evidence="1 2" key="1">
    <citation type="submission" date="2018-10" db="EMBL/GenBank/DDBJ databases">
        <title>Oceanobacillus sp. YLB-02 draft genome.</title>
        <authorList>
            <person name="Yu L."/>
        </authorList>
    </citation>
    <scope>NUCLEOTIDE SEQUENCE [LARGE SCALE GENOMIC DNA]</scope>
    <source>
        <strain evidence="1 2">YLB-02</strain>
    </source>
</reference>
<dbReference type="AlphaFoldDB" id="A0A498DEJ8"/>
<accession>A0A498DEJ8</accession>
<sequence length="337" mass="40604">MEKRLNRVLQAYPIEPTSIHQITDNLFQIIVHQHSFALKKSKLDQSTVSYWEYTYRTAYNNQLQSIIPVYQTKQNQLYYQEGEDIYYLCPWVEEERTSIDEGSIRALYQAIATIHEKTKRSQNMAGKEWSNDFKVYLSYCEDLEQQLRSTIILYEKRHYMSPFELLVCTQFRDVEYALREIRKRLDQFTKEDEKRETWNVSLCHRNLSTEHLRGSYIINWENAGYENAIIDLVSFFRHEVRLFDAPKNSFLENFSYYNNLHPLTLAEVQLLAVYLLNPIPYFELINEYRSKEPRTEISFIKELQKAYRVILFGIEWSQYVEREYEIVKFDEPEEGLD</sequence>
<dbReference type="GO" id="GO:0042601">
    <property type="term" value="C:endospore-forming forespore"/>
    <property type="evidence" value="ECO:0007669"/>
    <property type="project" value="TreeGrafter"/>
</dbReference>